<dbReference type="SMART" id="SM00717">
    <property type="entry name" value="SANT"/>
    <property type="match status" value="2"/>
</dbReference>
<proteinExistence type="predicted"/>
<organism evidence="8 9">
    <name type="scientific">Abeliophyllum distichum</name>
    <dbReference type="NCBI Taxonomy" id="126358"/>
    <lineage>
        <taxon>Eukaryota</taxon>
        <taxon>Viridiplantae</taxon>
        <taxon>Streptophyta</taxon>
        <taxon>Embryophyta</taxon>
        <taxon>Tracheophyta</taxon>
        <taxon>Spermatophyta</taxon>
        <taxon>Magnoliopsida</taxon>
        <taxon>eudicotyledons</taxon>
        <taxon>Gunneridae</taxon>
        <taxon>Pentapetalae</taxon>
        <taxon>asterids</taxon>
        <taxon>lamiids</taxon>
        <taxon>Lamiales</taxon>
        <taxon>Oleaceae</taxon>
        <taxon>Forsythieae</taxon>
        <taxon>Abeliophyllum</taxon>
    </lineage>
</organism>
<evidence type="ECO:0000256" key="4">
    <source>
        <dbReference type="ARBA" id="ARBA00023163"/>
    </source>
</evidence>
<dbReference type="Proteomes" id="UP001604336">
    <property type="component" value="Unassembled WGS sequence"/>
</dbReference>
<protein>
    <submittedName>
        <fullName evidence="8">Duplicated homeodomain-like superfamily protein</fullName>
    </submittedName>
</protein>
<evidence type="ECO:0000256" key="6">
    <source>
        <dbReference type="SAM" id="MobiDB-lite"/>
    </source>
</evidence>
<dbReference type="CDD" id="cd00167">
    <property type="entry name" value="SANT"/>
    <property type="match status" value="2"/>
</dbReference>
<evidence type="ECO:0000256" key="1">
    <source>
        <dbReference type="ARBA" id="ARBA00004123"/>
    </source>
</evidence>
<dbReference type="SUPFAM" id="SSF46689">
    <property type="entry name" value="Homeodomain-like"/>
    <property type="match status" value="2"/>
</dbReference>
<evidence type="ECO:0000259" key="7">
    <source>
        <dbReference type="PROSITE" id="PS51294"/>
    </source>
</evidence>
<dbReference type="GO" id="GO:0009908">
    <property type="term" value="P:flower development"/>
    <property type="evidence" value="ECO:0007669"/>
    <property type="project" value="UniProtKB-ARBA"/>
</dbReference>
<gene>
    <name evidence="8" type="ORF">Adt_24708</name>
</gene>
<feature type="domain" description="HTH myb-type" evidence="7">
    <location>
        <begin position="119"/>
        <end position="161"/>
    </location>
</feature>
<dbReference type="PROSITE" id="PS51294">
    <property type="entry name" value="HTH_MYB"/>
    <property type="match status" value="1"/>
</dbReference>
<dbReference type="FunFam" id="1.10.10.60:FF:000154">
    <property type="entry name" value="Transcription factor SRM1"/>
    <property type="match status" value="1"/>
</dbReference>
<evidence type="ECO:0000256" key="5">
    <source>
        <dbReference type="ARBA" id="ARBA00023242"/>
    </source>
</evidence>
<keyword evidence="5" id="KW-0539">Nucleus</keyword>
<dbReference type="NCBIfam" id="TIGR01557">
    <property type="entry name" value="myb_SHAQKYF"/>
    <property type="match status" value="1"/>
</dbReference>
<feature type="compositionally biased region" description="Basic and acidic residues" evidence="6">
    <location>
        <begin position="97"/>
        <end position="109"/>
    </location>
</feature>
<evidence type="ECO:0000256" key="3">
    <source>
        <dbReference type="ARBA" id="ARBA00023015"/>
    </source>
</evidence>
<dbReference type="InterPro" id="IPR006447">
    <property type="entry name" value="Myb_dom_plants"/>
</dbReference>
<dbReference type="GO" id="GO:0005634">
    <property type="term" value="C:nucleus"/>
    <property type="evidence" value="ECO:0007669"/>
    <property type="project" value="UniProtKB-SubCell"/>
</dbReference>
<reference evidence="9" key="1">
    <citation type="submission" date="2024-07" db="EMBL/GenBank/DDBJ databases">
        <title>Two chromosome-level genome assemblies of Korean endemic species Abeliophyllum distichum and Forsythia ovata (Oleaceae).</title>
        <authorList>
            <person name="Jang H."/>
        </authorList>
    </citation>
    <scope>NUCLEOTIDE SEQUENCE [LARGE SCALE GENOMIC DNA]</scope>
</reference>
<keyword evidence="9" id="KW-1185">Reference proteome</keyword>
<evidence type="ECO:0000313" key="9">
    <source>
        <dbReference type="Proteomes" id="UP001604336"/>
    </source>
</evidence>
<evidence type="ECO:0000256" key="2">
    <source>
        <dbReference type="ARBA" id="ARBA00022473"/>
    </source>
</evidence>
<dbReference type="AlphaFoldDB" id="A0ABD1SEI9"/>
<dbReference type="InterPro" id="IPR017930">
    <property type="entry name" value="Myb_dom"/>
</dbReference>
<dbReference type="PANTHER" id="PTHR44042">
    <property type="entry name" value="DUPLICATED HOMEODOMAIN-LIKE SUPERFAMILY PROTEIN-RELATED"/>
    <property type="match status" value="1"/>
</dbReference>
<dbReference type="GO" id="GO:0048262">
    <property type="term" value="P:determination of dorsal/ventral asymmetry"/>
    <property type="evidence" value="ECO:0007669"/>
    <property type="project" value="UniProtKB-ARBA"/>
</dbReference>
<dbReference type="PANTHER" id="PTHR44042:SF54">
    <property type="entry name" value="MYB-LIKE DNA-BINDING DOMAIN, SHAQKYF CLASS PROTEIN"/>
    <property type="match status" value="1"/>
</dbReference>
<dbReference type="Gene3D" id="1.10.10.60">
    <property type="entry name" value="Homeodomain-like"/>
    <property type="match status" value="2"/>
</dbReference>
<dbReference type="InterPro" id="IPR009057">
    <property type="entry name" value="Homeodomain-like_sf"/>
</dbReference>
<name>A0ABD1SEI9_9LAMI</name>
<sequence>MDLYFSCNTFNGNETSFIGSKIQPKNTDWSIEENNLFENAIGDHNLEFPYLFNKIASLVPGKTIEQINEHYEALMEDVHLIESGHVPLPNYIDIDHNNRKPELSAETSRRKSKQKQKMRKFLVGLEKYGKGNWRGISRNCVLTKSPAQVASHAQKYYIRLQKSG</sequence>
<comment type="caution">
    <text evidence="8">The sequence shown here is derived from an EMBL/GenBank/DDBJ whole genome shotgun (WGS) entry which is preliminary data.</text>
</comment>
<evidence type="ECO:0000313" key="8">
    <source>
        <dbReference type="EMBL" id="KAL2499158.1"/>
    </source>
</evidence>
<accession>A0ABD1SEI9</accession>
<comment type="subcellular location">
    <subcellularLocation>
        <location evidence="1">Nucleus</location>
    </subcellularLocation>
</comment>
<keyword evidence="2" id="KW-0217">Developmental protein</keyword>
<dbReference type="EMBL" id="JBFOLK010000007">
    <property type="protein sequence ID" value="KAL2499158.1"/>
    <property type="molecule type" value="Genomic_DNA"/>
</dbReference>
<keyword evidence="3" id="KW-0805">Transcription regulation</keyword>
<dbReference type="InterPro" id="IPR001005">
    <property type="entry name" value="SANT/Myb"/>
</dbReference>
<keyword evidence="4" id="KW-0804">Transcription</keyword>
<feature type="region of interest" description="Disordered" evidence="6">
    <location>
        <begin position="97"/>
        <end position="117"/>
    </location>
</feature>